<evidence type="ECO:0000256" key="10">
    <source>
        <dbReference type="ARBA" id="ARBA00023098"/>
    </source>
</evidence>
<evidence type="ECO:0000256" key="3">
    <source>
        <dbReference type="ARBA" id="ARBA00022516"/>
    </source>
</evidence>
<keyword evidence="12" id="KW-1208">Phospholipid metabolism</keyword>
<sequence>MRVKLIINARSGTGRGREQTEMVNDLGRRYGELDIYPTLHPGHAVELAAAAAGEGYDLVVAAGGDGTVHEVVNGLMDGDRATLPLGILPIGSGNDTAFGLGILDEPETAIKRLFNGSLRSLDLARITDERGNSKVFINNLGIGFDAIVVMRTQTITRLSGFAMYFAAVLQTILFYYQIPYLEIAFDDERVNQRSLFLYGGLGPRGGGGFLMTPDARWDDALIDTCLVNPVGRLTMLNMLTKVMKGTHVTSRHVTMRQNGQITVKSNTPMPIQLDGEMFAYPRDDVHQVSIVTLPAAIQVMV</sequence>
<dbReference type="InterPro" id="IPR050187">
    <property type="entry name" value="Lipid_Phosphate_FormReg"/>
</dbReference>
<evidence type="ECO:0000256" key="7">
    <source>
        <dbReference type="ARBA" id="ARBA00022777"/>
    </source>
</evidence>
<dbReference type="Pfam" id="PF19279">
    <property type="entry name" value="YegS_C"/>
    <property type="match status" value="1"/>
</dbReference>
<evidence type="ECO:0000256" key="13">
    <source>
        <dbReference type="SAM" id="Phobius"/>
    </source>
</evidence>
<dbReference type="GO" id="GO:0004143">
    <property type="term" value="F:ATP-dependent diacylglycerol kinase activity"/>
    <property type="evidence" value="ECO:0007669"/>
    <property type="project" value="TreeGrafter"/>
</dbReference>
<gene>
    <name evidence="15" type="ORF">CFX0092_A2843</name>
</gene>
<keyword evidence="4 15" id="KW-0808">Transferase</keyword>
<evidence type="ECO:0000256" key="5">
    <source>
        <dbReference type="ARBA" id="ARBA00022723"/>
    </source>
</evidence>
<evidence type="ECO:0000313" key="15">
    <source>
        <dbReference type="EMBL" id="CUS04721.2"/>
    </source>
</evidence>
<dbReference type="Pfam" id="PF00781">
    <property type="entry name" value="DAGK_cat"/>
    <property type="match status" value="1"/>
</dbReference>
<evidence type="ECO:0000256" key="8">
    <source>
        <dbReference type="ARBA" id="ARBA00022840"/>
    </source>
</evidence>
<evidence type="ECO:0000256" key="11">
    <source>
        <dbReference type="ARBA" id="ARBA00023209"/>
    </source>
</evidence>
<dbReference type="InterPro" id="IPR017438">
    <property type="entry name" value="ATP-NAD_kinase_N"/>
</dbReference>
<dbReference type="InterPro" id="IPR005218">
    <property type="entry name" value="Diacylglycerol/lipid_kinase"/>
</dbReference>
<keyword evidence="10" id="KW-0443">Lipid metabolism</keyword>
<accession>A0A160T3G3</accession>
<keyword evidence="6" id="KW-0547">Nucleotide-binding</keyword>
<keyword evidence="13" id="KW-1133">Transmembrane helix</keyword>
<dbReference type="InterPro" id="IPR045540">
    <property type="entry name" value="YegS/DAGK_C"/>
</dbReference>
<keyword evidence="5" id="KW-0479">Metal-binding</keyword>
<evidence type="ECO:0000259" key="14">
    <source>
        <dbReference type="PROSITE" id="PS50146"/>
    </source>
</evidence>
<protein>
    <submittedName>
        <fullName evidence="15">Lipid kinase YegS-like</fullName>
        <ecNumber evidence="15">2.7.1.-</ecNumber>
    </submittedName>
</protein>
<dbReference type="SUPFAM" id="SSF111331">
    <property type="entry name" value="NAD kinase/diacylglycerol kinase-like"/>
    <property type="match status" value="1"/>
</dbReference>
<dbReference type="RefSeq" id="WP_095044017.1">
    <property type="nucleotide sequence ID" value="NZ_LN890655.1"/>
</dbReference>
<reference evidence="15" key="1">
    <citation type="submission" date="2016-01" db="EMBL/GenBank/DDBJ databases">
        <authorList>
            <person name="Mcilroy J.S."/>
            <person name="Karst M S."/>
            <person name="Albertsen M."/>
        </authorList>
    </citation>
    <scope>NUCLEOTIDE SEQUENCE</scope>
    <source>
        <strain evidence="15">Cfx-K</strain>
    </source>
</reference>
<keyword evidence="11" id="KW-0594">Phospholipid biosynthesis</keyword>
<dbReference type="OrthoDB" id="9786026at2"/>
<feature type="transmembrane region" description="Helical" evidence="13">
    <location>
        <begin position="158"/>
        <end position="176"/>
    </location>
</feature>
<evidence type="ECO:0000256" key="4">
    <source>
        <dbReference type="ARBA" id="ARBA00022679"/>
    </source>
</evidence>
<dbReference type="GO" id="GO:0005886">
    <property type="term" value="C:plasma membrane"/>
    <property type="evidence" value="ECO:0007669"/>
    <property type="project" value="TreeGrafter"/>
</dbReference>
<comment type="cofactor">
    <cofactor evidence="1">
        <name>Mg(2+)</name>
        <dbReference type="ChEBI" id="CHEBI:18420"/>
    </cofactor>
</comment>
<dbReference type="EC" id="2.7.1.-" evidence="15"/>
<evidence type="ECO:0000256" key="12">
    <source>
        <dbReference type="ARBA" id="ARBA00023264"/>
    </source>
</evidence>
<keyword evidence="7" id="KW-0418">Kinase</keyword>
<dbReference type="SMART" id="SM00046">
    <property type="entry name" value="DAGKc"/>
    <property type="match status" value="1"/>
</dbReference>
<dbReference type="Gene3D" id="3.40.50.10330">
    <property type="entry name" value="Probable inorganic polyphosphate/atp-NAD kinase, domain 1"/>
    <property type="match status" value="1"/>
</dbReference>
<dbReference type="PANTHER" id="PTHR12358">
    <property type="entry name" value="SPHINGOSINE KINASE"/>
    <property type="match status" value="1"/>
</dbReference>
<evidence type="ECO:0000256" key="2">
    <source>
        <dbReference type="ARBA" id="ARBA00005983"/>
    </source>
</evidence>
<keyword evidence="13" id="KW-0472">Membrane</keyword>
<dbReference type="PANTHER" id="PTHR12358:SF106">
    <property type="entry name" value="LIPID KINASE YEGS"/>
    <property type="match status" value="1"/>
</dbReference>
<dbReference type="AlphaFoldDB" id="A0A160T3G3"/>
<dbReference type="InterPro" id="IPR001206">
    <property type="entry name" value="Diacylglycerol_kinase_cat_dom"/>
</dbReference>
<dbReference type="InterPro" id="IPR016064">
    <property type="entry name" value="NAD/diacylglycerol_kinase_sf"/>
</dbReference>
<dbReference type="GO" id="GO:0008654">
    <property type="term" value="P:phospholipid biosynthetic process"/>
    <property type="evidence" value="ECO:0007669"/>
    <property type="project" value="UniProtKB-KW"/>
</dbReference>
<dbReference type="GO" id="GO:0005524">
    <property type="term" value="F:ATP binding"/>
    <property type="evidence" value="ECO:0007669"/>
    <property type="project" value="UniProtKB-KW"/>
</dbReference>
<organism evidence="15 16">
    <name type="scientific">Candidatus Promineifilum breve</name>
    <dbReference type="NCBI Taxonomy" id="1806508"/>
    <lineage>
        <taxon>Bacteria</taxon>
        <taxon>Bacillati</taxon>
        <taxon>Chloroflexota</taxon>
        <taxon>Ardenticatenia</taxon>
        <taxon>Candidatus Promineifilales</taxon>
        <taxon>Candidatus Promineifilaceae</taxon>
        <taxon>Candidatus Promineifilum</taxon>
    </lineage>
</organism>
<keyword evidence="9" id="KW-0460">Magnesium</keyword>
<dbReference type="NCBIfam" id="TIGR00147">
    <property type="entry name" value="YegS/Rv2252/BmrU family lipid kinase"/>
    <property type="match status" value="1"/>
</dbReference>
<dbReference type="EMBL" id="LN890655">
    <property type="protein sequence ID" value="CUS04721.2"/>
    <property type="molecule type" value="Genomic_DNA"/>
</dbReference>
<name>A0A160T3G3_9CHLR</name>
<comment type="similarity">
    <text evidence="2">Belongs to the diacylglycerol/lipid kinase family.</text>
</comment>
<evidence type="ECO:0000256" key="6">
    <source>
        <dbReference type="ARBA" id="ARBA00022741"/>
    </source>
</evidence>
<dbReference type="PROSITE" id="PS50146">
    <property type="entry name" value="DAGK"/>
    <property type="match status" value="1"/>
</dbReference>
<evidence type="ECO:0000256" key="1">
    <source>
        <dbReference type="ARBA" id="ARBA00001946"/>
    </source>
</evidence>
<dbReference type="KEGG" id="pbf:CFX0092_A2843"/>
<dbReference type="Proteomes" id="UP000215027">
    <property type="component" value="Chromosome I"/>
</dbReference>
<keyword evidence="13" id="KW-0812">Transmembrane</keyword>
<keyword evidence="16" id="KW-1185">Reference proteome</keyword>
<dbReference type="Gene3D" id="2.60.200.40">
    <property type="match status" value="1"/>
</dbReference>
<evidence type="ECO:0000256" key="9">
    <source>
        <dbReference type="ARBA" id="ARBA00022842"/>
    </source>
</evidence>
<keyword evidence="3" id="KW-0444">Lipid biosynthesis</keyword>
<proteinExistence type="inferred from homology"/>
<keyword evidence="8" id="KW-0067">ATP-binding</keyword>
<feature type="domain" description="DAGKc" evidence="14">
    <location>
        <begin position="1"/>
        <end position="130"/>
    </location>
</feature>
<evidence type="ECO:0000313" key="16">
    <source>
        <dbReference type="Proteomes" id="UP000215027"/>
    </source>
</evidence>
<dbReference type="GO" id="GO:0046872">
    <property type="term" value="F:metal ion binding"/>
    <property type="evidence" value="ECO:0007669"/>
    <property type="project" value="UniProtKB-KW"/>
</dbReference>